<name>A0ABQ8UTM8_9EUKA</name>
<keyword evidence="4" id="KW-0833">Ubl conjugation pathway</keyword>
<organism evidence="8 9">
    <name type="scientific">Paratrimastix pyriformis</name>
    <dbReference type="NCBI Taxonomy" id="342808"/>
    <lineage>
        <taxon>Eukaryota</taxon>
        <taxon>Metamonada</taxon>
        <taxon>Preaxostyla</taxon>
        <taxon>Paratrimastigidae</taxon>
        <taxon>Paratrimastix</taxon>
    </lineage>
</organism>
<dbReference type="EMBL" id="JAPMOS010000006">
    <property type="protein sequence ID" value="KAJ4461688.1"/>
    <property type="molecule type" value="Genomic_DNA"/>
</dbReference>
<dbReference type="SUPFAM" id="SSF48452">
    <property type="entry name" value="TPR-like"/>
    <property type="match status" value="3"/>
</dbReference>
<comment type="caution">
    <text evidence="8">The sequence shown here is derived from an EMBL/GenBank/DDBJ whole genome shotgun (WGS) entry which is preliminary data.</text>
</comment>
<protein>
    <submittedName>
        <fullName evidence="8">Cell division cycle protein 16</fullName>
    </submittedName>
</protein>
<evidence type="ECO:0000313" key="8">
    <source>
        <dbReference type="EMBL" id="KAJ4461688.1"/>
    </source>
</evidence>
<evidence type="ECO:0000256" key="3">
    <source>
        <dbReference type="ARBA" id="ARBA00022776"/>
    </source>
</evidence>
<dbReference type="InterPro" id="IPR019734">
    <property type="entry name" value="TPR_rpt"/>
</dbReference>
<dbReference type="SMART" id="SM00028">
    <property type="entry name" value="TPR"/>
    <property type="match status" value="5"/>
</dbReference>
<dbReference type="Pfam" id="PF12895">
    <property type="entry name" value="ANAPC3"/>
    <property type="match status" value="1"/>
</dbReference>
<dbReference type="GO" id="GO:0051301">
    <property type="term" value="P:cell division"/>
    <property type="evidence" value="ECO:0007669"/>
    <property type="project" value="UniProtKB-KW"/>
</dbReference>
<keyword evidence="3" id="KW-0498">Mitosis</keyword>
<dbReference type="Gene3D" id="1.25.40.10">
    <property type="entry name" value="Tetratricopeptide repeat domain"/>
    <property type="match status" value="2"/>
</dbReference>
<keyword evidence="6" id="KW-0131">Cell cycle</keyword>
<dbReference type="InterPro" id="IPR011990">
    <property type="entry name" value="TPR-like_helical_dom_sf"/>
</dbReference>
<evidence type="ECO:0000256" key="2">
    <source>
        <dbReference type="ARBA" id="ARBA00022737"/>
    </source>
</evidence>
<evidence type="ECO:0000256" key="6">
    <source>
        <dbReference type="ARBA" id="ARBA00023306"/>
    </source>
</evidence>
<evidence type="ECO:0000256" key="7">
    <source>
        <dbReference type="PROSITE-ProRule" id="PRU00339"/>
    </source>
</evidence>
<evidence type="ECO:0000256" key="5">
    <source>
        <dbReference type="ARBA" id="ARBA00022803"/>
    </source>
</evidence>
<gene>
    <name evidence="8" type="ORF">PAPYR_1815</name>
</gene>
<sequence>MLAPDALRGRIARYQSAGQLTSAIFLAEILASEGPNSPDDRLQFVRLLMLTGQHRRAIEFIQRRCETPLTSQLLLCSAQSLCACKEWTQCLAVLSSIPASASTETDTITLSSLCVTRAMANEALDNRDQAAHWYTQALRHDPCCSEAFDRLIDHHLLSTTEERDLLNELRLPAGLECIATIYHARAAQHIALRIAWAARHLAQYRFRQCLALTQSVLESDPLHTGCLPLHVAAMVQLNMRQELYRLAHSLFKLLPQHPASWFAVGCYHLLAGNSEAARNHLRSFPHPTPTAPSLALGCHGDEGSGPFRGLRAHSCGLVSLASVWGRSQAIQLDPYFAPAYLALGHAYSAKDADKALLAYRAAARAFPGSAAAPPPISCPGGWWATGLHLPHLCIGTEYLKTEMAWPLAEPFFKQALELCPVDPSVLNELGVLAYRRRQYPDADGPNKDSGLEREALVPVVMNLGHARRKCGQYAEALQAYQEAHDYAPFSSLTLAAVGFAHHLLGHYEEALTWYHRSLGMQADNAFCATVLPFLFQEQALAERTTQAAG</sequence>
<proteinExistence type="predicted"/>
<dbReference type="Proteomes" id="UP001141327">
    <property type="component" value="Unassembled WGS sequence"/>
</dbReference>
<evidence type="ECO:0000256" key="4">
    <source>
        <dbReference type="ARBA" id="ARBA00022786"/>
    </source>
</evidence>
<keyword evidence="5 7" id="KW-0802">TPR repeat</keyword>
<feature type="repeat" description="TPR" evidence="7">
    <location>
        <begin position="491"/>
        <end position="524"/>
    </location>
</feature>
<evidence type="ECO:0000313" key="9">
    <source>
        <dbReference type="Proteomes" id="UP001141327"/>
    </source>
</evidence>
<keyword evidence="2" id="KW-0677">Repeat</keyword>
<accession>A0ABQ8UTM8</accession>
<dbReference type="PANTHER" id="PTHR12558:SF9">
    <property type="entry name" value="CELL DIVISION CYCLE PROTEIN 16 HOMOLOG"/>
    <property type="match status" value="1"/>
</dbReference>
<dbReference type="Pfam" id="PF13176">
    <property type="entry name" value="TPR_7"/>
    <property type="match status" value="1"/>
</dbReference>
<feature type="repeat" description="TPR" evidence="7">
    <location>
        <begin position="457"/>
        <end position="490"/>
    </location>
</feature>
<keyword evidence="1 8" id="KW-0132">Cell division</keyword>
<dbReference type="PROSITE" id="PS50005">
    <property type="entry name" value="TPR"/>
    <property type="match status" value="2"/>
</dbReference>
<evidence type="ECO:0000256" key="1">
    <source>
        <dbReference type="ARBA" id="ARBA00022618"/>
    </source>
</evidence>
<reference evidence="8" key="1">
    <citation type="journal article" date="2022" name="bioRxiv">
        <title>Genomics of Preaxostyla Flagellates Illuminates Evolutionary Transitions and the Path Towards Mitochondrial Loss.</title>
        <authorList>
            <person name="Novak L.V.F."/>
            <person name="Treitli S.C."/>
            <person name="Pyrih J."/>
            <person name="Halakuc P."/>
            <person name="Pipaliya S.V."/>
            <person name="Vacek V."/>
            <person name="Brzon O."/>
            <person name="Soukal P."/>
            <person name="Eme L."/>
            <person name="Dacks J.B."/>
            <person name="Karnkowska A."/>
            <person name="Elias M."/>
            <person name="Hampl V."/>
        </authorList>
    </citation>
    <scope>NUCLEOTIDE SEQUENCE</scope>
    <source>
        <strain evidence="8">RCP-MX</strain>
    </source>
</reference>
<dbReference type="PANTHER" id="PTHR12558">
    <property type="entry name" value="CELL DIVISION CYCLE 16,23,27"/>
    <property type="match status" value="1"/>
</dbReference>
<keyword evidence="9" id="KW-1185">Reference proteome</keyword>